<dbReference type="EMBL" id="LBOI01000006">
    <property type="protein sequence ID" value="KKP31687.1"/>
    <property type="molecule type" value="Genomic_DNA"/>
</dbReference>
<name>A0A0G0BKX2_9BACT</name>
<protein>
    <submittedName>
        <fullName evidence="1">Uncharacterized protein</fullName>
    </submittedName>
</protein>
<gene>
    <name evidence="1" type="ORF">UR21_C0006G0002</name>
</gene>
<comment type="caution">
    <text evidence="1">The sequence shown here is derived from an EMBL/GenBank/DDBJ whole genome shotgun (WGS) entry which is preliminary data.</text>
</comment>
<evidence type="ECO:0000313" key="2">
    <source>
        <dbReference type="Proteomes" id="UP000034803"/>
    </source>
</evidence>
<reference evidence="1 2" key="1">
    <citation type="journal article" date="2015" name="Nature">
        <title>rRNA introns, odd ribosomes, and small enigmatic genomes across a large radiation of phyla.</title>
        <authorList>
            <person name="Brown C.T."/>
            <person name="Hug L.A."/>
            <person name="Thomas B.C."/>
            <person name="Sharon I."/>
            <person name="Castelle C.J."/>
            <person name="Singh A."/>
            <person name="Wilkins M.J."/>
            <person name="Williams K.H."/>
            <person name="Banfield J.F."/>
        </authorList>
    </citation>
    <scope>NUCLEOTIDE SEQUENCE [LARGE SCALE GENOMIC DNA]</scope>
</reference>
<proteinExistence type="predicted"/>
<organism evidence="1 2">
    <name type="scientific">Candidatus Woesebacteria bacterium GW2011_GWC2_31_9</name>
    <dbReference type="NCBI Taxonomy" id="1618586"/>
    <lineage>
        <taxon>Bacteria</taxon>
        <taxon>Candidatus Woeseibacteriota</taxon>
    </lineage>
</organism>
<dbReference type="AlphaFoldDB" id="A0A0G0BKX2"/>
<dbReference type="Proteomes" id="UP000034803">
    <property type="component" value="Unassembled WGS sequence"/>
</dbReference>
<accession>A0A0G0BKX2</accession>
<sequence length="68" mass="7932">MMKKVGLLLLSAFILFVLWMNLTSRYFQWDCVGVSYQKQGYHCQILPKPSSNPMNDVLVFLSNFDLNK</sequence>
<evidence type="ECO:0000313" key="1">
    <source>
        <dbReference type="EMBL" id="KKP31687.1"/>
    </source>
</evidence>